<keyword evidence="3" id="KW-1185">Reference proteome</keyword>
<protein>
    <submittedName>
        <fullName evidence="2">Uncharacterized protein</fullName>
    </submittedName>
</protein>
<feature type="region of interest" description="Disordered" evidence="1">
    <location>
        <begin position="1"/>
        <end position="72"/>
    </location>
</feature>
<dbReference type="AlphaFoldDB" id="A0A423VHJ7"/>
<gene>
    <name evidence="2" type="ORF">VSDG_08421</name>
</gene>
<evidence type="ECO:0000313" key="2">
    <source>
        <dbReference type="EMBL" id="ROV90421.1"/>
    </source>
</evidence>
<sequence>MEGRDNEIGSSSPNRTHDDAENPQEGKHEPDGNEALDDGDSPISLPPIMPSEPIETMTTSRLRPIDHGQAARPNIAMYDNDYEVADQGNDQYDGYDGQHGGSHTRTRPITEPAIEGPGS</sequence>
<feature type="region of interest" description="Disordered" evidence="1">
    <location>
        <begin position="85"/>
        <end position="119"/>
    </location>
</feature>
<evidence type="ECO:0000256" key="1">
    <source>
        <dbReference type="SAM" id="MobiDB-lite"/>
    </source>
</evidence>
<dbReference type="EMBL" id="LJZO01000050">
    <property type="protein sequence ID" value="ROV90421.1"/>
    <property type="molecule type" value="Genomic_DNA"/>
</dbReference>
<accession>A0A423VHJ7</accession>
<comment type="caution">
    <text evidence="2">The sequence shown here is derived from an EMBL/GenBank/DDBJ whole genome shotgun (WGS) entry which is preliminary data.</text>
</comment>
<evidence type="ECO:0000313" key="3">
    <source>
        <dbReference type="Proteomes" id="UP000284375"/>
    </source>
</evidence>
<feature type="compositionally biased region" description="Low complexity" evidence="1">
    <location>
        <begin position="86"/>
        <end position="95"/>
    </location>
</feature>
<dbReference type="Proteomes" id="UP000284375">
    <property type="component" value="Unassembled WGS sequence"/>
</dbReference>
<organism evidence="2 3">
    <name type="scientific">Cytospora chrysosperma</name>
    <name type="common">Cytospora canker fungus</name>
    <name type="synonym">Sphaeria chrysosperma</name>
    <dbReference type="NCBI Taxonomy" id="252740"/>
    <lineage>
        <taxon>Eukaryota</taxon>
        <taxon>Fungi</taxon>
        <taxon>Dikarya</taxon>
        <taxon>Ascomycota</taxon>
        <taxon>Pezizomycotina</taxon>
        <taxon>Sordariomycetes</taxon>
        <taxon>Sordariomycetidae</taxon>
        <taxon>Diaporthales</taxon>
        <taxon>Cytosporaceae</taxon>
        <taxon>Cytospora</taxon>
    </lineage>
</organism>
<feature type="compositionally biased region" description="Basic and acidic residues" evidence="1">
    <location>
        <begin position="15"/>
        <end position="31"/>
    </location>
</feature>
<reference evidence="2 3" key="1">
    <citation type="submission" date="2015-09" db="EMBL/GenBank/DDBJ databases">
        <title>Host preference determinants of Valsa canker pathogens revealed by comparative genomics.</title>
        <authorList>
            <person name="Yin Z."/>
            <person name="Huang L."/>
        </authorList>
    </citation>
    <scope>NUCLEOTIDE SEQUENCE [LARGE SCALE GENOMIC DNA]</scope>
    <source>
        <strain evidence="2 3">YSFL</strain>
    </source>
</reference>
<proteinExistence type="predicted"/>
<name>A0A423VHJ7_CYTCH</name>